<dbReference type="PANTHER" id="PTHR46462:SF3">
    <property type="entry name" value="UPSET, ISOFORM A"/>
    <property type="match status" value="1"/>
</dbReference>
<feature type="region of interest" description="Disordered" evidence="5">
    <location>
        <begin position="847"/>
        <end position="928"/>
    </location>
</feature>
<feature type="compositionally biased region" description="Pro residues" evidence="5">
    <location>
        <begin position="1704"/>
        <end position="1714"/>
    </location>
</feature>
<keyword evidence="2" id="KW-0863">Zinc-finger</keyword>
<dbReference type="CDD" id="cd15550">
    <property type="entry name" value="PHD_MLL5"/>
    <property type="match status" value="1"/>
</dbReference>
<evidence type="ECO:0000256" key="3">
    <source>
        <dbReference type="ARBA" id="ARBA00022833"/>
    </source>
</evidence>
<feature type="compositionally biased region" description="Basic residues" evidence="5">
    <location>
        <begin position="885"/>
        <end position="902"/>
    </location>
</feature>
<dbReference type="SMART" id="SM00317">
    <property type="entry name" value="SET"/>
    <property type="match status" value="1"/>
</dbReference>
<evidence type="ECO:0000256" key="4">
    <source>
        <dbReference type="ARBA" id="ARBA00022853"/>
    </source>
</evidence>
<evidence type="ECO:0000313" key="7">
    <source>
        <dbReference type="EMBL" id="CAI9715014.1"/>
    </source>
</evidence>
<sequence length="2132" mass="231844">MKLLADSVNKHTERIFCYFHYCDWRNRTSGVCHAKKKEVRLLAHSPIFRAEYQAIIMSLVARQELIAPASAAVKMAAGIHPESREAVCAAATTQEDPNYPPPEAYARCFGLPYQVKLDHNYVAPPPPTPPQSPPPLPTQPPPSSKINGHLEIDVSSVPAVKEKDVDTEDSITRCICELQHDDGYMICCDKCSVWQHIDCMGVRNNIPDSYFCEKCEPRQVDVEKARLIQTRKLEELTGSYSDIRYEAVKGKNRVTGEHTDTSATDTDPEEVNNRMMALVEKNKKTKRTKQKPVKKKRMKAAKENKKENKDKEPTVNKKQKMPKDTAKKTPRTKAARKVQISSTVDNGDTRGPWNISAKSMVQEHEKEHEKGNEKVHGNILSIAVLEALSKVKVNGQMSPEKHIKREELLVQLCELACLQKNKKGLQATENLKEGQLISEYVGRVSLKEECINASMKRLKPFTLVYSKVEGAELFIDASTLGNVSRYIRRSCSPNAEMRHLLHQGFIRFLIYSTKVISKGAEITIPFDFTREDGVLHTECACSRINCPLSKPKTKKININRNRRKIKNKSIPENMLDSVSDSACIGVVSSIISNTTNTTTDTDTSAAAVAAAMAVAAAAEAQPLAIPLDMKPPRSSNANVIYKTIPSSPSIPTSMVKLYPPSQTSQPASRSSVYTHANTTGTSLSPTISLPVSIVSSELSIQASPNNCSVSSISLPPIPSAPMPLTMPAKSACTLEDLAAVATAPNAAMAAIAVSNNSNSDAPMLQLPPPPTPTEAEAAAAAAAAVDAAVAAPPLPTHVEGEISPTIDDNLEPPRKMTREERKMEAIVKAFEKLEKREERRKEALARLENARKSQEEKKRESPEDEEKVELKDIKPDISTLSKPPSTKKKKKAHSISTRRRSRVNSGGSCSEAALSQDENSNMGSNQTTALSSPLAVAPSLVVTLAGQISSPQSVTVTAPTTVTTITPTTSLSSSLSQTPPVQPPPQSAPQNINQQNDISNTPSSFKFKTKKMSEWLEGKDTKTVLPATKTEPLEVNIEETAFVTCFHSPRSSLEHLHRRMSHISVSGKMDSSVGSAKKRWLRQAMHETGPTGMDSGKDSPQPINSVVCDVASPNAVASMPSPGASPQADFVTPLKKRRLARESLSSDQPLMSTPSTSSPSQTSNLDVPSTSAHSISFEDSDIKSSQQLKSPPEDLHLEKYKLISAEANYSGMGSELRDLIESDTCESQPPPYSDSTRGISDSEETSGPEGLESLAAAAEQCSAVDVSSCNSRTNLLSQVTTLQSMTADHVKSECEDDETLDASETTEHQNPDTLDSANHFEQNSIKEEIACETKELTNTKPLSENSTWTTLSHDSVKDHVEGEIKHSEAMASNSLAVQPVFTNFSNVFKKQKENSSDIHPFEIKKEKIQETCDDKSSSINEVKSEYSQKHVLENSVDHAETPTCDSGTNIHFSLEKEVPKSECSVLPIRRDSCQFSPQAGKDGRNQASDVVGVGESIDSKIRETHHQNTSCATHLQSDLCTSVRISVTEKENSIRNEVDMDTSTNVANYGQLPAPVEIDTLINTVLPTVPAPNLILESSLPTKAPSKKKVSLLEYRKRLKEKKDPNAASAYSQGKVSTKSTPVPADKAPTLAVLPLFVEPVSPAKENESSEVKEHRDKKSESRWTEKPMSLTERLRQEFGLEESDEEENKTESKWHCKRQSVQTPPPPPPPPSSVQPHLHHPGNPSELLAEPLPVAPSHSVLTQYPPLQNQLQGSMLSGRPPLPPPPPPPHQSRLLIPNQSTPLPPPPPPPSTVAVSESPVIPSLMSIQTYHQRFQAPAGQPGPPPPLPTQNQLPPPPPQQVPPPGPVVSAAPPPPPPMPLITSPRPPCVVGPPPPPPNVQAVPQQPPPPQQQPQQQPPPPLPQISQHHTHYAYQGVVSSASHLQSSTQTTQFSHPAPVPAVSSQPPQYPPGPPPPVSQATANYGPPPPQLPGPALQQSQFTHPPPPPPPPNTGQIPCQGQSLVLQNQSTANFQMPPPPPPPPHGTTYVRQPPPPPQAILPPPPNGGNYPPPPQHVAPPYVPPPAPTGNPSNHPPPQPFTTTQTQQPLPPPPPPPPPQQQQQQPYTINQTQLSSSTPKTYFPRSKYNQSQNY</sequence>
<dbReference type="EMBL" id="OX597814">
    <property type="protein sequence ID" value="CAI9715014.1"/>
    <property type="molecule type" value="Genomic_DNA"/>
</dbReference>
<feature type="compositionally biased region" description="Pro residues" evidence="5">
    <location>
        <begin position="1783"/>
        <end position="1792"/>
    </location>
</feature>
<evidence type="ECO:0000256" key="2">
    <source>
        <dbReference type="ARBA" id="ARBA00022771"/>
    </source>
</evidence>
<feature type="region of interest" description="Disordered" evidence="5">
    <location>
        <begin position="795"/>
        <end position="821"/>
    </location>
</feature>
<dbReference type="InterPro" id="IPR013083">
    <property type="entry name" value="Znf_RING/FYVE/PHD"/>
</dbReference>
<dbReference type="PROSITE" id="PS50280">
    <property type="entry name" value="SET"/>
    <property type="match status" value="1"/>
</dbReference>
<feature type="compositionally biased region" description="Basic and acidic residues" evidence="5">
    <location>
        <begin position="1645"/>
        <end position="1666"/>
    </location>
</feature>
<feature type="compositionally biased region" description="Polar residues" evidence="5">
    <location>
        <begin position="916"/>
        <end position="928"/>
    </location>
</feature>
<feature type="compositionally biased region" description="Polar residues" evidence="5">
    <location>
        <begin position="1993"/>
        <end position="2013"/>
    </location>
</feature>
<feature type="region of interest" description="Disordered" evidence="5">
    <location>
        <begin position="1601"/>
        <end position="1626"/>
    </location>
</feature>
<name>A0AA36AF83_OCTVU</name>
<feature type="compositionally biased region" description="Acidic residues" evidence="5">
    <location>
        <begin position="1680"/>
        <end position="1689"/>
    </location>
</feature>
<feature type="compositionally biased region" description="Low complexity" evidence="5">
    <location>
        <begin position="1152"/>
        <end position="1163"/>
    </location>
</feature>
<keyword evidence="3" id="KW-0862">Zinc</keyword>
<feature type="compositionally biased region" description="Pro residues" evidence="5">
    <location>
        <begin position="1821"/>
        <end position="1903"/>
    </location>
</feature>
<dbReference type="GO" id="GO:0070210">
    <property type="term" value="C:Rpd3L-Expanded complex"/>
    <property type="evidence" value="ECO:0007669"/>
    <property type="project" value="TreeGrafter"/>
</dbReference>
<feature type="compositionally biased region" description="Low complexity" evidence="5">
    <location>
        <begin position="2099"/>
        <end position="2111"/>
    </location>
</feature>
<accession>A0AA36AF83</accession>
<feature type="compositionally biased region" description="Pro residues" evidence="5">
    <location>
        <begin position="2015"/>
        <end position="2024"/>
    </location>
</feature>
<dbReference type="CDD" id="cd10529">
    <property type="entry name" value="SET_SETD5-like"/>
    <property type="match status" value="1"/>
</dbReference>
<feature type="compositionally biased region" description="Basic and acidic residues" evidence="5">
    <location>
        <begin position="811"/>
        <end position="821"/>
    </location>
</feature>
<dbReference type="GO" id="GO:0006355">
    <property type="term" value="P:regulation of DNA-templated transcription"/>
    <property type="evidence" value="ECO:0007669"/>
    <property type="project" value="TreeGrafter"/>
</dbReference>
<feature type="region of interest" description="Disordered" evidence="5">
    <location>
        <begin position="1289"/>
        <end position="1318"/>
    </location>
</feature>
<feature type="region of interest" description="Disordered" evidence="5">
    <location>
        <begin position="1222"/>
        <end position="1253"/>
    </location>
</feature>
<feature type="compositionally biased region" description="Basic and acidic residues" evidence="5">
    <location>
        <begin position="251"/>
        <end position="260"/>
    </location>
</feature>
<feature type="compositionally biased region" description="Basic and acidic residues" evidence="5">
    <location>
        <begin position="300"/>
        <end position="327"/>
    </location>
</feature>
<dbReference type="InterPro" id="IPR011011">
    <property type="entry name" value="Znf_FYVE_PHD"/>
</dbReference>
<evidence type="ECO:0000256" key="5">
    <source>
        <dbReference type="SAM" id="MobiDB-lite"/>
    </source>
</evidence>
<evidence type="ECO:0000313" key="8">
    <source>
        <dbReference type="Proteomes" id="UP001162480"/>
    </source>
</evidence>
<dbReference type="SMART" id="SM00249">
    <property type="entry name" value="PHD"/>
    <property type="match status" value="1"/>
</dbReference>
<evidence type="ECO:0000259" key="6">
    <source>
        <dbReference type="PROSITE" id="PS50280"/>
    </source>
</evidence>
<gene>
    <name evidence="7" type="ORF">OCTVUL_1B022434</name>
</gene>
<dbReference type="InterPro" id="IPR001965">
    <property type="entry name" value="Znf_PHD"/>
</dbReference>
<dbReference type="GO" id="GO:0034967">
    <property type="term" value="C:Set3 complex"/>
    <property type="evidence" value="ECO:0007669"/>
    <property type="project" value="TreeGrafter"/>
</dbReference>
<proteinExistence type="predicted"/>
<feature type="compositionally biased region" description="Pro residues" evidence="5">
    <location>
        <begin position="123"/>
        <end position="143"/>
    </location>
</feature>
<feature type="region of interest" description="Disordered" evidence="5">
    <location>
        <begin position="1140"/>
        <end position="1193"/>
    </location>
</feature>
<feature type="compositionally biased region" description="Pro residues" evidence="5">
    <location>
        <begin position="2031"/>
        <end position="2078"/>
    </location>
</feature>
<dbReference type="InterPro" id="IPR019786">
    <property type="entry name" value="Zinc_finger_PHD-type_CS"/>
</dbReference>
<dbReference type="SUPFAM" id="SSF57903">
    <property type="entry name" value="FYVE/PHD zinc finger"/>
    <property type="match status" value="1"/>
</dbReference>
<dbReference type="GO" id="GO:0006325">
    <property type="term" value="P:chromatin organization"/>
    <property type="evidence" value="ECO:0007669"/>
    <property type="project" value="UniProtKB-KW"/>
</dbReference>
<feature type="region of interest" description="Disordered" evidence="5">
    <location>
        <begin position="251"/>
        <end position="354"/>
    </location>
</feature>
<protein>
    <submittedName>
        <fullName evidence="7">Inactive histone-lysine N-methyltransferase 2E-like isoform X2</fullName>
    </submittedName>
</protein>
<feature type="compositionally biased region" description="Pro residues" evidence="5">
    <location>
        <begin position="1983"/>
        <end position="1992"/>
    </location>
</feature>
<dbReference type="SUPFAM" id="SSF82199">
    <property type="entry name" value="SET domain"/>
    <property type="match status" value="1"/>
</dbReference>
<evidence type="ECO:0000256" key="1">
    <source>
        <dbReference type="ARBA" id="ARBA00022723"/>
    </source>
</evidence>
<dbReference type="Gene3D" id="2.170.270.10">
    <property type="entry name" value="SET domain"/>
    <property type="match status" value="1"/>
</dbReference>
<feature type="compositionally biased region" description="Pro residues" evidence="5">
    <location>
        <begin position="1761"/>
        <end position="1771"/>
    </location>
</feature>
<feature type="compositionally biased region" description="Polar residues" evidence="5">
    <location>
        <begin position="1740"/>
        <end position="1756"/>
    </location>
</feature>
<feature type="compositionally biased region" description="Polar residues" evidence="5">
    <location>
        <begin position="1917"/>
        <end position="1934"/>
    </location>
</feature>
<dbReference type="InterPro" id="IPR046341">
    <property type="entry name" value="SET_dom_sf"/>
</dbReference>
<dbReference type="Pfam" id="PF20826">
    <property type="entry name" value="PHD_5"/>
    <property type="match status" value="1"/>
</dbReference>
<feature type="region of interest" description="Disordered" evidence="5">
    <location>
        <begin position="120"/>
        <end position="149"/>
    </location>
</feature>
<organism evidence="7 8">
    <name type="scientific">Octopus vulgaris</name>
    <name type="common">Common octopus</name>
    <dbReference type="NCBI Taxonomy" id="6645"/>
    <lineage>
        <taxon>Eukaryota</taxon>
        <taxon>Metazoa</taxon>
        <taxon>Spiralia</taxon>
        <taxon>Lophotrochozoa</taxon>
        <taxon>Mollusca</taxon>
        <taxon>Cephalopoda</taxon>
        <taxon>Coleoidea</taxon>
        <taxon>Octopodiformes</taxon>
        <taxon>Octopoda</taxon>
        <taxon>Incirrata</taxon>
        <taxon>Octopodidae</taxon>
        <taxon>Octopus</taxon>
    </lineage>
</organism>
<dbReference type="Gene3D" id="3.30.40.10">
    <property type="entry name" value="Zinc/RING finger domain, C3HC4 (zinc finger)"/>
    <property type="match status" value="1"/>
</dbReference>
<dbReference type="FunFam" id="3.30.40.10:FF:000150">
    <property type="entry name" value="Inactive histone-lysine N-methyltransferase 2E"/>
    <property type="match status" value="1"/>
</dbReference>
<keyword evidence="8" id="KW-1185">Reference proteome</keyword>
<keyword evidence="1" id="KW-0479">Metal-binding</keyword>
<feature type="region of interest" description="Disordered" evidence="5">
    <location>
        <begin position="967"/>
        <end position="1004"/>
    </location>
</feature>
<dbReference type="GO" id="GO:0008270">
    <property type="term" value="F:zinc ion binding"/>
    <property type="evidence" value="ECO:0007669"/>
    <property type="project" value="UniProtKB-KW"/>
</dbReference>
<feature type="region of interest" description="Disordered" evidence="5">
    <location>
        <begin position="1642"/>
        <end position="2132"/>
    </location>
</feature>
<reference evidence="7" key="1">
    <citation type="submission" date="2023-08" db="EMBL/GenBank/DDBJ databases">
        <authorList>
            <person name="Alioto T."/>
            <person name="Alioto T."/>
            <person name="Gomez Garrido J."/>
        </authorList>
    </citation>
    <scope>NUCLEOTIDE SEQUENCE</scope>
</reference>
<feature type="compositionally biased region" description="Low complexity" evidence="5">
    <location>
        <begin position="967"/>
        <end position="979"/>
    </location>
</feature>
<dbReference type="PANTHER" id="PTHR46462">
    <property type="entry name" value="UPSET, ISOFORM A"/>
    <property type="match status" value="1"/>
</dbReference>
<feature type="compositionally biased region" description="Polar residues" evidence="5">
    <location>
        <begin position="1164"/>
        <end position="1174"/>
    </location>
</feature>
<dbReference type="Pfam" id="PF00856">
    <property type="entry name" value="SET"/>
    <property type="match status" value="1"/>
</dbReference>
<feature type="domain" description="SET" evidence="6">
    <location>
        <begin position="408"/>
        <end position="527"/>
    </location>
</feature>
<feature type="compositionally biased region" description="Polar residues" evidence="5">
    <location>
        <begin position="1609"/>
        <end position="1621"/>
    </location>
</feature>
<feature type="compositionally biased region" description="Pro residues" evidence="5">
    <location>
        <begin position="2087"/>
        <end position="2098"/>
    </location>
</feature>
<feature type="compositionally biased region" description="Pro residues" evidence="5">
    <location>
        <begin position="1947"/>
        <end position="1957"/>
    </location>
</feature>
<dbReference type="PROSITE" id="PS01359">
    <property type="entry name" value="ZF_PHD_1"/>
    <property type="match status" value="1"/>
</dbReference>
<dbReference type="InterPro" id="IPR001214">
    <property type="entry name" value="SET_dom"/>
</dbReference>
<feature type="compositionally biased region" description="Basic and acidic residues" evidence="5">
    <location>
        <begin position="847"/>
        <end position="861"/>
    </location>
</feature>
<feature type="compositionally biased region" description="Basic residues" evidence="5">
    <location>
        <begin position="283"/>
        <end position="299"/>
    </location>
</feature>
<feature type="compositionally biased region" description="Polar residues" evidence="5">
    <location>
        <begin position="991"/>
        <end position="1004"/>
    </location>
</feature>
<keyword evidence="4" id="KW-0156">Chromatin regulator</keyword>
<dbReference type="Proteomes" id="UP001162480">
    <property type="component" value="Chromosome 1"/>
</dbReference>
<feature type="region of interest" description="Disordered" evidence="5">
    <location>
        <begin position="1087"/>
        <end position="1106"/>
    </location>
</feature>